<feature type="signal peptide" evidence="9">
    <location>
        <begin position="1"/>
        <end position="22"/>
    </location>
</feature>
<keyword evidence="6 8" id="KW-0472">Membrane</keyword>
<sequence>MARTTIWRAALAATALSRGVLAADVLQTSGFTNCETGSSIDVKNVDITYDKSAATVTFDVSGTSSKEQKVMATLNVTAYGYQVYSSTFNPCSNDTYVEQMCPVPAGTFSASGTQEITSEYASEIPSVAFSIPDIAASATLELTNLDDGSSAGCISSQISNGKTTAVSAVSYTAAAVAGLALVVSGFTAASSALAGGGAASTGAAPSPSFMETMTWFQGMAMNGMSSVALPSVYRQFTKNFAFSVGLVNFERMQTSIDNFRAATGGNTTTDSVQYLANATLVFQDGSMETLSDSKFKRAMTEFYDFVAREITTSVDTNDTSTDNTTSSSNSTSSSSSSSVTEEVQGIKAYVEELSIPDANTFMTVLLIVSCVMAAIICVILLIKVVLEAWSLFGKLPAGLTGFRKHYWVTMSRLLTQLIMLLYGTWVLYCMYQFITGDSWAAKLLAGLTLALFTGVLAFFAYKVVSTAKKLKELNGDASQLYENKDLWIKYKLFYDNYKKSYWWLFIPVICYMFAKGVVMAVGDTHGMAQTIAQFVVEAIMLAILIWNKPFERKSGNVLNISIQVVRLLSVICIFVFVDELGVEETAQTVVGLALVVIQAVLTGILAILIIWNAVVAIFKENPHRKRRKEMEKMRDLDTLTPLDARNSLLLDRKVSHQDSDTFSLAKTKLDNQETSYQPLVHHAAPPGLMEDGRASPSPYAGAYAPPPAPSGRGGYDQRIGGGYGNNNNGYGHGY</sequence>
<evidence type="ECO:0000256" key="3">
    <source>
        <dbReference type="ARBA" id="ARBA00022692"/>
    </source>
</evidence>
<dbReference type="GO" id="GO:0055085">
    <property type="term" value="P:transmembrane transport"/>
    <property type="evidence" value="ECO:0007669"/>
    <property type="project" value="TreeGrafter"/>
</dbReference>
<evidence type="ECO:0000256" key="9">
    <source>
        <dbReference type="SAM" id="SignalP"/>
    </source>
</evidence>
<keyword evidence="12" id="KW-1185">Reference proteome</keyword>
<dbReference type="Pfam" id="PF06011">
    <property type="entry name" value="TRP"/>
    <property type="match status" value="1"/>
</dbReference>
<dbReference type="GO" id="GO:0009272">
    <property type="term" value="P:fungal-type cell wall biogenesis"/>
    <property type="evidence" value="ECO:0007669"/>
    <property type="project" value="TreeGrafter"/>
</dbReference>
<dbReference type="InterPro" id="IPR010308">
    <property type="entry name" value="TRP_C"/>
</dbReference>
<feature type="transmembrane region" description="Helical" evidence="8">
    <location>
        <begin position="501"/>
        <end position="521"/>
    </location>
</feature>
<feature type="compositionally biased region" description="Low complexity" evidence="7">
    <location>
        <begin position="694"/>
        <end position="703"/>
    </location>
</feature>
<dbReference type="SMART" id="SM01320">
    <property type="entry name" value="TRP_N"/>
    <property type="match status" value="1"/>
</dbReference>
<comment type="caution">
    <text evidence="11">The sequence shown here is derived from an EMBL/GenBank/DDBJ whole genome shotgun (WGS) entry which is preliminary data.</text>
</comment>
<evidence type="ECO:0000256" key="2">
    <source>
        <dbReference type="ARBA" id="ARBA00010642"/>
    </source>
</evidence>
<evidence type="ECO:0000256" key="5">
    <source>
        <dbReference type="ARBA" id="ARBA00022989"/>
    </source>
</evidence>
<keyword evidence="4 9" id="KW-0732">Signal</keyword>
<dbReference type="EMBL" id="JAPEVB010000002">
    <property type="protein sequence ID" value="KAJ4394720.1"/>
    <property type="molecule type" value="Genomic_DNA"/>
</dbReference>
<dbReference type="PANTHER" id="PTHR31145">
    <property type="entry name" value="INTEGRAL MEMBRANE PROTEIN (AFU_ORTHOLOGUE AFUA_7G01610)"/>
    <property type="match status" value="1"/>
</dbReference>
<dbReference type="OrthoDB" id="2115177at2759"/>
<keyword evidence="5 8" id="KW-1133">Transmembrane helix</keyword>
<organism evidence="11 12">
    <name type="scientific">Gnomoniopsis smithogilvyi</name>
    <dbReference type="NCBI Taxonomy" id="1191159"/>
    <lineage>
        <taxon>Eukaryota</taxon>
        <taxon>Fungi</taxon>
        <taxon>Dikarya</taxon>
        <taxon>Ascomycota</taxon>
        <taxon>Pezizomycotina</taxon>
        <taxon>Sordariomycetes</taxon>
        <taxon>Sordariomycetidae</taxon>
        <taxon>Diaporthales</taxon>
        <taxon>Gnomoniaceae</taxon>
        <taxon>Gnomoniopsis</taxon>
    </lineage>
</organism>
<feature type="transmembrane region" description="Helical" evidence="8">
    <location>
        <begin position="413"/>
        <end position="434"/>
    </location>
</feature>
<dbReference type="AlphaFoldDB" id="A0A9W9CZ40"/>
<dbReference type="GO" id="GO:0016020">
    <property type="term" value="C:membrane"/>
    <property type="evidence" value="ECO:0007669"/>
    <property type="project" value="UniProtKB-SubCell"/>
</dbReference>
<feature type="transmembrane region" description="Helical" evidence="8">
    <location>
        <begin position="440"/>
        <end position="461"/>
    </location>
</feature>
<evidence type="ECO:0000256" key="1">
    <source>
        <dbReference type="ARBA" id="ARBA00004141"/>
    </source>
</evidence>
<dbReference type="PANTHER" id="PTHR31145:SF5">
    <property type="entry name" value="DUF907 DOMAIN PROTEIN (AFU_ORTHOLOGUE AFUA_2G06100)"/>
    <property type="match status" value="1"/>
</dbReference>
<feature type="compositionally biased region" description="Gly residues" evidence="7">
    <location>
        <begin position="711"/>
        <end position="734"/>
    </location>
</feature>
<feature type="domain" description="ML-like" evidence="10">
    <location>
        <begin position="24"/>
        <end position="165"/>
    </location>
</feature>
<dbReference type="Proteomes" id="UP001140453">
    <property type="component" value="Unassembled WGS sequence"/>
</dbReference>
<feature type="transmembrane region" description="Helical" evidence="8">
    <location>
        <begin position="558"/>
        <end position="577"/>
    </location>
</feature>
<comment type="subcellular location">
    <subcellularLocation>
        <location evidence="1">Membrane</location>
        <topology evidence="1">Multi-pass membrane protein</topology>
    </subcellularLocation>
</comment>
<feature type="region of interest" description="Disordered" evidence="7">
    <location>
        <begin position="316"/>
        <end position="338"/>
    </location>
</feature>
<proteinExistence type="inferred from homology"/>
<protein>
    <recommendedName>
        <fullName evidence="10">ML-like domain-containing protein</fullName>
    </recommendedName>
</protein>
<reference evidence="11" key="1">
    <citation type="submission" date="2022-10" db="EMBL/GenBank/DDBJ databases">
        <title>Tapping the CABI collections for fungal endophytes: first genome assemblies for Collariella, Neodidymelliopsis, Ascochyta clinopodiicola, Didymella pomorum, Didymosphaeria variabile, Neocosmospora piperis and Neocucurbitaria cava.</title>
        <authorList>
            <person name="Hill R."/>
        </authorList>
    </citation>
    <scope>NUCLEOTIDE SEQUENCE</scope>
    <source>
        <strain evidence="11">IMI 355082</strain>
    </source>
</reference>
<evidence type="ECO:0000313" key="12">
    <source>
        <dbReference type="Proteomes" id="UP001140453"/>
    </source>
</evidence>
<evidence type="ECO:0000256" key="8">
    <source>
        <dbReference type="SAM" id="Phobius"/>
    </source>
</evidence>
<feature type="transmembrane region" description="Helical" evidence="8">
    <location>
        <begin position="589"/>
        <end position="618"/>
    </location>
</feature>
<evidence type="ECO:0000313" key="11">
    <source>
        <dbReference type="EMBL" id="KAJ4394720.1"/>
    </source>
</evidence>
<feature type="transmembrane region" description="Helical" evidence="8">
    <location>
        <begin position="527"/>
        <end position="546"/>
    </location>
</feature>
<dbReference type="InterPro" id="IPR032800">
    <property type="entry name" value="TRP_N"/>
</dbReference>
<gene>
    <name evidence="11" type="ORF">N0V93_003939</name>
</gene>
<evidence type="ECO:0000259" key="10">
    <source>
        <dbReference type="SMART" id="SM01320"/>
    </source>
</evidence>
<keyword evidence="3 8" id="KW-0812">Transmembrane</keyword>
<evidence type="ECO:0000256" key="7">
    <source>
        <dbReference type="SAM" id="MobiDB-lite"/>
    </source>
</evidence>
<evidence type="ECO:0000256" key="6">
    <source>
        <dbReference type="ARBA" id="ARBA00023136"/>
    </source>
</evidence>
<dbReference type="Pfam" id="PF14558">
    <property type="entry name" value="TRP_N"/>
    <property type="match status" value="1"/>
</dbReference>
<comment type="similarity">
    <text evidence="2">Belongs to the transient receptor potential (TRP) ion channel family.</text>
</comment>
<feature type="chain" id="PRO_5040918255" description="ML-like domain-containing protein" evidence="9">
    <location>
        <begin position="23"/>
        <end position="734"/>
    </location>
</feature>
<feature type="region of interest" description="Disordered" evidence="7">
    <location>
        <begin position="682"/>
        <end position="734"/>
    </location>
</feature>
<evidence type="ECO:0000256" key="4">
    <source>
        <dbReference type="ARBA" id="ARBA00022729"/>
    </source>
</evidence>
<name>A0A9W9CZ40_9PEZI</name>
<dbReference type="InterPro" id="IPR040241">
    <property type="entry name" value="TRP_Flc/Pkd2-like"/>
</dbReference>
<feature type="transmembrane region" description="Helical" evidence="8">
    <location>
        <begin position="361"/>
        <end position="386"/>
    </location>
</feature>
<accession>A0A9W9CZ40</accession>